<evidence type="ECO:0000313" key="2">
    <source>
        <dbReference type="EMBL" id="SHG53545.1"/>
    </source>
</evidence>
<keyword evidence="3" id="KW-1185">Reference proteome</keyword>
<sequence length="93" mass="10504">MKAFLFALIIFVAVDASVLNADFKQRAEEDEIEFSDVALEMSHEVSVQMAKRPWARTMRINTGKVCQPKLNDQHTELWSYTTTPAEVAVNSDA</sequence>
<accession>A0A1M5KLH1</accession>
<feature type="signal peptide" evidence="1">
    <location>
        <begin position="1"/>
        <end position="21"/>
    </location>
</feature>
<feature type="chain" id="PRO_5013087330" evidence="1">
    <location>
        <begin position="22"/>
        <end position="93"/>
    </location>
</feature>
<name>A0A1M5KLH1_9BACT</name>
<evidence type="ECO:0000256" key="1">
    <source>
        <dbReference type="SAM" id="SignalP"/>
    </source>
</evidence>
<dbReference type="OrthoDB" id="9843842at2"/>
<dbReference type="STRING" id="947013.SAMN04488109_0711"/>
<dbReference type="AlphaFoldDB" id="A0A1M5KLH1"/>
<evidence type="ECO:0000313" key="3">
    <source>
        <dbReference type="Proteomes" id="UP000184212"/>
    </source>
</evidence>
<proteinExistence type="predicted"/>
<gene>
    <name evidence="2" type="ORF">SAMN04488109_0711</name>
</gene>
<protein>
    <submittedName>
        <fullName evidence="2">Uncharacterized protein</fullName>
    </submittedName>
</protein>
<dbReference type="Proteomes" id="UP000184212">
    <property type="component" value="Unassembled WGS sequence"/>
</dbReference>
<reference evidence="2 3" key="1">
    <citation type="submission" date="2016-11" db="EMBL/GenBank/DDBJ databases">
        <authorList>
            <person name="Jaros S."/>
            <person name="Januszkiewicz K."/>
            <person name="Wedrychowicz H."/>
        </authorList>
    </citation>
    <scope>NUCLEOTIDE SEQUENCE [LARGE SCALE GENOMIC DNA]</scope>
    <source>
        <strain evidence="2 3">DSM 24574</strain>
    </source>
</reference>
<keyword evidence="1" id="KW-0732">Signal</keyword>
<dbReference type="RefSeq" id="WP_073131120.1">
    <property type="nucleotide sequence ID" value="NZ_FQWQ01000001.1"/>
</dbReference>
<organism evidence="2 3">
    <name type="scientific">Chryseolinea serpens</name>
    <dbReference type="NCBI Taxonomy" id="947013"/>
    <lineage>
        <taxon>Bacteria</taxon>
        <taxon>Pseudomonadati</taxon>
        <taxon>Bacteroidota</taxon>
        <taxon>Cytophagia</taxon>
        <taxon>Cytophagales</taxon>
        <taxon>Fulvivirgaceae</taxon>
        <taxon>Chryseolinea</taxon>
    </lineage>
</organism>
<dbReference type="EMBL" id="FQWQ01000001">
    <property type="protein sequence ID" value="SHG53545.1"/>
    <property type="molecule type" value="Genomic_DNA"/>
</dbReference>